<gene>
    <name evidence="1" type="ORF">ASZ90_012607</name>
</gene>
<protein>
    <submittedName>
        <fullName evidence="1">Uncharacterized protein</fullName>
    </submittedName>
</protein>
<dbReference type="AlphaFoldDB" id="A0A0W8FAQ9"/>
<organism evidence="1">
    <name type="scientific">hydrocarbon metagenome</name>
    <dbReference type="NCBI Taxonomy" id="938273"/>
    <lineage>
        <taxon>unclassified sequences</taxon>
        <taxon>metagenomes</taxon>
        <taxon>ecological metagenomes</taxon>
    </lineage>
</organism>
<accession>A0A0W8FAQ9</accession>
<name>A0A0W8FAQ9_9ZZZZ</name>
<comment type="caution">
    <text evidence="1">The sequence shown here is derived from an EMBL/GenBank/DDBJ whole genome shotgun (WGS) entry which is preliminary data.</text>
</comment>
<sequence>MKTALAVIVLALACLLLANSSAQSIGSYQTLSGDSGRSILASLEAIDSQSKEQSENTSKNDTLWSWGSAPKGSVLVDGEVLTDPFNSWKDFNLTESGIAQVGVDPFKGYPIYAYKIPRTGETKYFYLDPYTNEPFYVDGYAGADIPVAAKSSSYSLPPVLR</sequence>
<reference evidence="1" key="1">
    <citation type="journal article" date="2015" name="Proc. Natl. Acad. Sci. U.S.A.">
        <title>Networks of energetic and metabolic interactions define dynamics in microbial communities.</title>
        <authorList>
            <person name="Embree M."/>
            <person name="Liu J.K."/>
            <person name="Al-Bassam M.M."/>
            <person name="Zengler K."/>
        </authorList>
    </citation>
    <scope>NUCLEOTIDE SEQUENCE</scope>
</reference>
<evidence type="ECO:0000313" key="1">
    <source>
        <dbReference type="EMBL" id="KUG17682.1"/>
    </source>
</evidence>
<dbReference type="EMBL" id="LNQE01001425">
    <property type="protein sequence ID" value="KUG17682.1"/>
    <property type="molecule type" value="Genomic_DNA"/>
</dbReference>
<proteinExistence type="predicted"/>